<dbReference type="PANTHER" id="PTHR43792:SF1">
    <property type="entry name" value="N-ACETYLTRANSFERASE DOMAIN-CONTAINING PROTEIN"/>
    <property type="match status" value="1"/>
</dbReference>
<dbReference type="Pfam" id="PF13302">
    <property type="entry name" value="Acetyltransf_3"/>
    <property type="match status" value="1"/>
</dbReference>
<dbReference type="PROSITE" id="PS51186">
    <property type="entry name" value="GNAT"/>
    <property type="match status" value="1"/>
</dbReference>
<evidence type="ECO:0000259" key="1">
    <source>
        <dbReference type="PROSITE" id="PS51186"/>
    </source>
</evidence>
<evidence type="ECO:0000313" key="2">
    <source>
        <dbReference type="EMBL" id="WBA09691.1"/>
    </source>
</evidence>
<dbReference type="Proteomes" id="UP001164748">
    <property type="component" value="Chromosome"/>
</dbReference>
<feature type="domain" description="N-acetyltransferase" evidence="1">
    <location>
        <begin position="10"/>
        <end position="169"/>
    </location>
</feature>
<proteinExistence type="predicted"/>
<dbReference type="SUPFAM" id="SSF55729">
    <property type="entry name" value="Acyl-CoA N-acyltransferases (Nat)"/>
    <property type="match status" value="1"/>
</dbReference>
<dbReference type="Gene3D" id="3.40.630.30">
    <property type="match status" value="1"/>
</dbReference>
<organism evidence="2 3">
    <name type="scientific">Salinivibrio kushneri</name>
    <dbReference type="NCBI Taxonomy" id="1908198"/>
    <lineage>
        <taxon>Bacteria</taxon>
        <taxon>Pseudomonadati</taxon>
        <taxon>Pseudomonadota</taxon>
        <taxon>Gammaproteobacteria</taxon>
        <taxon>Vibrionales</taxon>
        <taxon>Vibrionaceae</taxon>
        <taxon>Salinivibrio</taxon>
    </lineage>
</organism>
<dbReference type="EMBL" id="CP114588">
    <property type="protein sequence ID" value="WBA09691.1"/>
    <property type="molecule type" value="Genomic_DNA"/>
</dbReference>
<reference evidence="2" key="1">
    <citation type="submission" date="2022-09" db="EMBL/GenBank/DDBJ databases">
        <authorList>
            <person name="Li Z.-J."/>
        </authorList>
    </citation>
    <scope>NUCLEOTIDE SEQUENCE</scope>
    <source>
        <strain evidence="2">TGB11</strain>
    </source>
</reference>
<evidence type="ECO:0000313" key="3">
    <source>
        <dbReference type="Proteomes" id="UP001164748"/>
    </source>
</evidence>
<protein>
    <submittedName>
        <fullName evidence="2">GNAT family N-acetyltransferase</fullName>
    </submittedName>
</protein>
<gene>
    <name evidence="2" type="ORF">N8M53_05725</name>
</gene>
<dbReference type="InterPro" id="IPR051531">
    <property type="entry name" value="N-acetyltransferase"/>
</dbReference>
<sequence length="169" mass="19173">MTLICQSKRLNVRQFTLDDAPFIVELLNEASFIRYIADKKVRTEQDAIEYLHHEPLASYQAHGFGLNLVERREDGEPIGMCGVLKRDELAYPDLGYAFLSRYTGQGYATEAAEAVLEATLLATGLSTVQAVTLPDNQPSNRLLEKLGFRLQSQIMLYGHRNNLYQYTRV</sequence>
<dbReference type="InterPro" id="IPR000182">
    <property type="entry name" value="GNAT_dom"/>
</dbReference>
<dbReference type="GO" id="GO:0016747">
    <property type="term" value="F:acyltransferase activity, transferring groups other than amino-acyl groups"/>
    <property type="evidence" value="ECO:0007669"/>
    <property type="project" value="InterPro"/>
</dbReference>
<name>A0AA47KMM5_9GAMM</name>
<accession>A0AA47KMM5</accession>
<dbReference type="PANTHER" id="PTHR43792">
    <property type="entry name" value="GNAT FAMILY, PUTATIVE (AFU_ORTHOLOGUE AFUA_3G00765)-RELATED-RELATED"/>
    <property type="match status" value="1"/>
</dbReference>
<dbReference type="RefSeq" id="WP_077638427.1">
    <property type="nucleotide sequence ID" value="NZ_CP114588.1"/>
</dbReference>
<dbReference type="InterPro" id="IPR016181">
    <property type="entry name" value="Acyl_CoA_acyltransferase"/>
</dbReference>
<dbReference type="AlphaFoldDB" id="A0AA47KMM5"/>